<sequence>MPHHEQVLRKKRARLTAPRGQALVLAALSLLLLGLMVALSFGISHSLRNKTRLQQHSDAMAYSMAVVEARSLNYFAVSNRAIAASFVAMNSLHAYMAASTVTSSMLTQGKDNFVAIAVIELVLCLPCPWTGSACKHCKDAAEAYKISKKFDKKRKEFDKEIKNVDQRFDQAVRALDMMIDSIHMSQQTVFTQTANLLRSGTANDMGKIKQANAKEASTLSSAVGGLNATEFSCVIDGMPCVGSGKPGNSARTARAKVMTEVANATRPEWPATRGKNPILYLHPQFMKDLMNGIQGSGISVVTGHEGTAKTINNASTGEVEGGQTSNNEGKVVGADEHGRLTSTWRHGIWTGRYEASIFSGKNANGHNPSSAHTSGKHDKFEGVYSKDLMACAAGGNCFMKFRADPDPSHDFGQPHVYSYVTMKMRTGDVKKAPWELNSNSEVKFTHGKNGTGKISMAPDQGAAISNALVYYHRLGDWQEQPNMFNPFWRAKLHPFTSTQASAVLSAAGNTDAAQIAAAVSDLPL</sequence>
<organism evidence="1 2">
    <name type="scientific">Archangium lansingense</name>
    <dbReference type="NCBI Taxonomy" id="2995310"/>
    <lineage>
        <taxon>Bacteria</taxon>
        <taxon>Pseudomonadati</taxon>
        <taxon>Myxococcota</taxon>
        <taxon>Myxococcia</taxon>
        <taxon>Myxococcales</taxon>
        <taxon>Cystobacterineae</taxon>
        <taxon>Archangiaceae</taxon>
        <taxon>Archangium</taxon>
    </lineage>
</organism>
<comment type="caution">
    <text evidence="1">The sequence shown here is derived from an EMBL/GenBank/DDBJ whole genome shotgun (WGS) entry which is preliminary data.</text>
</comment>
<reference evidence="1 2" key="1">
    <citation type="submission" date="2022-11" db="EMBL/GenBank/DDBJ databases">
        <title>Minimal conservation of predation-associated metabolite biosynthetic gene clusters underscores biosynthetic potential of Myxococcota including descriptions for ten novel species: Archangium lansinium sp. nov., Myxococcus landrumus sp. nov., Nannocystis bai.</title>
        <authorList>
            <person name="Ahearne A."/>
            <person name="Stevens C."/>
            <person name="Phillips K."/>
        </authorList>
    </citation>
    <scope>NUCLEOTIDE SEQUENCE [LARGE SCALE GENOMIC DNA]</scope>
    <source>
        <strain evidence="1 2">MIWBW</strain>
    </source>
</reference>
<proteinExistence type="predicted"/>
<dbReference type="RefSeq" id="WP_267539630.1">
    <property type="nucleotide sequence ID" value="NZ_JAPNKA010000001.1"/>
</dbReference>
<dbReference type="EMBL" id="JAPNKA010000001">
    <property type="protein sequence ID" value="MCY1081012.1"/>
    <property type="molecule type" value="Genomic_DNA"/>
</dbReference>
<evidence type="ECO:0000313" key="2">
    <source>
        <dbReference type="Proteomes" id="UP001207654"/>
    </source>
</evidence>
<evidence type="ECO:0008006" key="3">
    <source>
        <dbReference type="Google" id="ProtNLM"/>
    </source>
</evidence>
<keyword evidence="2" id="KW-1185">Reference proteome</keyword>
<dbReference type="Proteomes" id="UP001207654">
    <property type="component" value="Unassembled WGS sequence"/>
</dbReference>
<gene>
    <name evidence="1" type="ORF">OV287_41845</name>
</gene>
<accession>A0ABT4AH63</accession>
<evidence type="ECO:0000313" key="1">
    <source>
        <dbReference type="EMBL" id="MCY1081012.1"/>
    </source>
</evidence>
<name>A0ABT4AH63_9BACT</name>
<protein>
    <recommendedName>
        <fullName evidence="3">Flp pilus-assembly TadE/G-like protein</fullName>
    </recommendedName>
</protein>